<dbReference type="EMBL" id="FMZC01000002">
    <property type="protein sequence ID" value="SDC37180.1"/>
    <property type="molecule type" value="Genomic_DNA"/>
</dbReference>
<dbReference type="Proteomes" id="UP000198781">
    <property type="component" value="Unassembled WGS sequence"/>
</dbReference>
<reference evidence="1 2" key="1">
    <citation type="submission" date="2016-10" db="EMBL/GenBank/DDBJ databases">
        <authorList>
            <person name="de Groot N.N."/>
        </authorList>
    </citation>
    <scope>NUCLEOTIDE SEQUENCE [LARGE SCALE GENOMIC DNA]</scope>
    <source>
        <strain evidence="1 2">DSM 16619</strain>
    </source>
</reference>
<protein>
    <recommendedName>
        <fullName evidence="3">CHAT domain-containing protein</fullName>
    </recommendedName>
</protein>
<accession>A0A1G6L1G4</accession>
<dbReference type="AlphaFoldDB" id="A0A1G6L1G4"/>
<keyword evidence="2" id="KW-1185">Reference proteome</keyword>
<dbReference type="SUPFAM" id="SSF48452">
    <property type="entry name" value="TPR-like"/>
    <property type="match status" value="1"/>
</dbReference>
<proteinExistence type="predicted"/>
<organism evidence="1 2">
    <name type="scientific">Paracidovorax valerianellae</name>
    <dbReference type="NCBI Taxonomy" id="187868"/>
    <lineage>
        <taxon>Bacteria</taxon>
        <taxon>Pseudomonadati</taxon>
        <taxon>Pseudomonadota</taxon>
        <taxon>Betaproteobacteria</taxon>
        <taxon>Burkholderiales</taxon>
        <taxon>Comamonadaceae</taxon>
        <taxon>Paracidovorax</taxon>
    </lineage>
</organism>
<evidence type="ECO:0000313" key="2">
    <source>
        <dbReference type="Proteomes" id="UP000198781"/>
    </source>
</evidence>
<dbReference type="InterPro" id="IPR011990">
    <property type="entry name" value="TPR-like_helical_dom_sf"/>
</dbReference>
<evidence type="ECO:0000313" key="1">
    <source>
        <dbReference type="EMBL" id="SDC37180.1"/>
    </source>
</evidence>
<evidence type="ECO:0008006" key="3">
    <source>
        <dbReference type="Google" id="ProtNLM"/>
    </source>
</evidence>
<gene>
    <name evidence="1" type="ORF">SAMN05192589_10244</name>
</gene>
<dbReference type="Gene3D" id="1.25.40.10">
    <property type="entry name" value="Tetratricopeptide repeat domain"/>
    <property type="match status" value="1"/>
</dbReference>
<sequence>MIDFNPATFELHFRALVAHPDSDLELDELDDALQQATVESEDARACAYITVEVLSSENRPEALAYALNTAVCASCMSGDTERVRRYLAQLVDLTIVGGVDMAALSAAENVGRLLPGNAKADHVPHVLYEVVRLYEQLGQIDKAIKNLIAAANLFADFGAFQPAYQSLGQAEELARDYRLLQPYADAIGALHAICLQEEDHVYAEKVWPTLVQKYAELGTPVPAHLAVNRATALFQTGDLAAARIAYEDILAAMSSRDAARPAVLMNLSACLRDLDEPGLARARMCDARTLMLSLDNVDPEHRLEMELIASRNAIAGGDPAEAVACLQRAAAHLEAGVALAEKLHYRRGFRDRYIRRMERLLSDLPVAGRAADVVGVIAATRANRVSDWLNFLEWAAALAAKLAPHEREELERLVDHLAHHGSPHLMGYHEKYDDPMSAIAKPDPWRDIAEYADRASARHGIGRPFQNATSERSVAVIVQRLNEGYALLVNLLTADHKLLLLLGERYVLCTLPEVQTREFYEALARHRQDPGKATTKALGQTIDGYQTALLDALAPVLDELAVSNCKGVIFLPDGMDLTPINLVMVGDPRIRARMAAGGFDVRTCIALYPAQRVASAPDACLGIVGSDSDLQYDRTDVEEFFRGAGTAGTVLENPGWDAFADRMASTDALFLSHHGVSVGLYTDPFFADMAGHGKKSVMSLMKLQGATFRWPHRLAVLGTCHSGSLVNRNQQQRFRAHELMGFPVVFLLNGRSEALAASWAIMDRFNLLFTSLFAPGLRDVHPSQAASTALAKLVDLPVQELPALLLRALPTGTQLSPGLVLQMDTLRQQPFCYGAYQVYTLL</sequence>
<dbReference type="OrthoDB" id="8209071at2"/>
<dbReference type="RefSeq" id="WP_092740204.1">
    <property type="nucleotide sequence ID" value="NZ_FMZC01000002.1"/>
</dbReference>
<name>A0A1G6L1G4_9BURK</name>